<feature type="transmembrane region" description="Helical" evidence="1">
    <location>
        <begin position="108"/>
        <end position="127"/>
    </location>
</feature>
<sequence length="133" mass="14584">MESERIFRLLTGTASFLWSLLHLVVGYGAASLAAHATGEAVLSFAIYSEYFGFNSALYIFAGYEILKGTRKLLPLIIFLFTINTGLLIESHVAPAPILGRTLPIIPEVFPALVLDFVLLGGSILTWWKANVRV</sequence>
<dbReference type="STRING" id="1294262.GCA_001316085_02747"/>
<reference evidence="2 4" key="2">
    <citation type="journal article" date="2020" name="Int. J. Syst. Evol. Microbiol.">
        <title>Sulfuracidifex tepidarius gen. nov., sp. nov. and transfer of Sulfolobus metallicus Huber and Stetter 1992 to the genus Sulfuracidifex as Sulfuracidifex metallicus comb. nov.</title>
        <authorList>
            <person name="Itoh T."/>
            <person name="Miura T."/>
            <person name="Sakai H.D."/>
            <person name="Kato S."/>
            <person name="Ohkuma M."/>
            <person name="Takashina T."/>
        </authorList>
    </citation>
    <scope>NUCLEOTIDE SEQUENCE [LARGE SCALE GENOMIC DNA]</scope>
    <source>
        <strain evidence="2 4">IC-006</strain>
        <strain evidence="3">IC-007</strain>
    </source>
</reference>
<protein>
    <submittedName>
        <fullName evidence="2">Uncharacterized protein</fullName>
    </submittedName>
</protein>
<accession>A0A510DZU4</accession>
<keyword evidence="1" id="KW-0472">Membrane</keyword>
<evidence type="ECO:0000313" key="5">
    <source>
        <dbReference type="Proteomes" id="UP000325030"/>
    </source>
</evidence>
<dbReference type="EMBL" id="AP018929">
    <property type="protein sequence ID" value="BBG23000.1"/>
    <property type="molecule type" value="Genomic_DNA"/>
</dbReference>
<dbReference type="EMBL" id="AP018930">
    <property type="protein sequence ID" value="BBG25761.1"/>
    <property type="molecule type" value="Genomic_DNA"/>
</dbReference>
<feature type="transmembrane region" description="Helical" evidence="1">
    <location>
        <begin position="72"/>
        <end position="88"/>
    </location>
</feature>
<gene>
    <name evidence="2" type="ORF">IC006_0284</name>
    <name evidence="3" type="ORF">IC007_0266</name>
</gene>
<accession>A0A510DS96</accession>
<dbReference type="RefSeq" id="WP_054846675.1">
    <property type="nucleotide sequence ID" value="NZ_AP018929.1"/>
</dbReference>
<name>A0A510DS96_9CREN</name>
<dbReference type="KEGG" id="step:IC006_0284"/>
<evidence type="ECO:0000313" key="3">
    <source>
        <dbReference type="EMBL" id="BBG25761.1"/>
    </source>
</evidence>
<feature type="transmembrane region" description="Helical" evidence="1">
    <location>
        <begin position="41"/>
        <end position="60"/>
    </location>
</feature>
<keyword evidence="4" id="KW-1185">Reference proteome</keyword>
<keyword evidence="1" id="KW-1133">Transmembrane helix</keyword>
<dbReference type="Proteomes" id="UP000325030">
    <property type="component" value="Chromosome"/>
</dbReference>
<dbReference type="AlphaFoldDB" id="A0A510DS96"/>
<dbReference type="GeneID" id="41716771"/>
<dbReference type="OrthoDB" id="39829at2157"/>
<organism evidence="2 4">
    <name type="scientific">Sulfuracidifex tepidarius</name>
    <dbReference type="NCBI Taxonomy" id="1294262"/>
    <lineage>
        <taxon>Archaea</taxon>
        <taxon>Thermoproteota</taxon>
        <taxon>Thermoprotei</taxon>
        <taxon>Sulfolobales</taxon>
        <taxon>Sulfolobaceae</taxon>
        <taxon>Sulfuracidifex</taxon>
    </lineage>
</organism>
<keyword evidence="1" id="KW-0812">Transmembrane</keyword>
<evidence type="ECO:0000313" key="2">
    <source>
        <dbReference type="EMBL" id="BBG23000.1"/>
    </source>
</evidence>
<proteinExistence type="predicted"/>
<feature type="transmembrane region" description="Helical" evidence="1">
    <location>
        <begin position="7"/>
        <end position="29"/>
    </location>
</feature>
<reference evidence="5" key="1">
    <citation type="submission" date="2018-09" db="EMBL/GenBank/DDBJ databases">
        <title>Complete Genome Sequencing of Sulfolobus sp. JCM 16834.</title>
        <authorList>
            <person name="Kato S."/>
            <person name="Itoh T."/>
            <person name="Ohkuma M."/>
        </authorList>
    </citation>
    <scope>NUCLEOTIDE SEQUENCE [LARGE SCALE GENOMIC DNA]</scope>
    <source>
        <strain evidence="5">IC-007</strain>
    </source>
</reference>
<evidence type="ECO:0000313" key="4">
    <source>
        <dbReference type="Proteomes" id="UP000322983"/>
    </source>
</evidence>
<dbReference type="Proteomes" id="UP000322983">
    <property type="component" value="Chromosome"/>
</dbReference>
<evidence type="ECO:0000256" key="1">
    <source>
        <dbReference type="SAM" id="Phobius"/>
    </source>
</evidence>